<evidence type="ECO:0000256" key="1">
    <source>
        <dbReference type="SAM" id="Phobius"/>
    </source>
</evidence>
<protein>
    <submittedName>
        <fullName evidence="2">Uncharacterized protein</fullName>
    </submittedName>
</protein>
<accession>A0A939GBW6</accession>
<reference evidence="2 3" key="1">
    <citation type="submission" date="2021-03" db="EMBL/GenBank/DDBJ databases">
        <title>Fibrella sp. HMF5036 genome sequencing and assembly.</title>
        <authorList>
            <person name="Kang H."/>
            <person name="Kim H."/>
            <person name="Bae S."/>
            <person name="Joh K."/>
        </authorList>
    </citation>
    <scope>NUCLEOTIDE SEQUENCE [LARGE SCALE GENOMIC DNA]</scope>
    <source>
        <strain evidence="2 3">HMF5036</strain>
    </source>
</reference>
<name>A0A939GBW6_9BACT</name>
<feature type="transmembrane region" description="Helical" evidence="1">
    <location>
        <begin position="100"/>
        <end position="118"/>
    </location>
</feature>
<dbReference type="AlphaFoldDB" id="A0A939GBW6"/>
<keyword evidence="1" id="KW-0812">Transmembrane</keyword>
<dbReference type="InterPro" id="IPR046559">
    <property type="entry name" value="DUF6713"/>
</dbReference>
<keyword evidence="1" id="KW-1133">Transmembrane helix</keyword>
<proteinExistence type="predicted"/>
<organism evidence="2 3">
    <name type="scientific">Fibrella aquatilis</name>
    <dbReference type="NCBI Taxonomy" id="2817059"/>
    <lineage>
        <taxon>Bacteria</taxon>
        <taxon>Pseudomonadati</taxon>
        <taxon>Bacteroidota</taxon>
        <taxon>Cytophagia</taxon>
        <taxon>Cytophagales</taxon>
        <taxon>Spirosomataceae</taxon>
        <taxon>Fibrella</taxon>
    </lineage>
</organism>
<sequence length="121" mass="14009">MALPDHFFFYLALAFIITHEMDAVRCNEHRIFPLTSMLTDRVGYVVFTAVHIPLFVWLFWVLSQPAKATGLMLSLDTFFLVHIGLHLLLYRHPRNEFTSLFSWMVIIGAGLFGLLDLIRIV</sequence>
<gene>
    <name evidence="2" type="ORF">J2I48_25520</name>
</gene>
<feature type="transmembrane region" description="Helical" evidence="1">
    <location>
        <begin position="42"/>
        <end position="62"/>
    </location>
</feature>
<dbReference type="EMBL" id="JAFMYU010000031">
    <property type="protein sequence ID" value="MBO0934394.1"/>
    <property type="molecule type" value="Genomic_DNA"/>
</dbReference>
<keyword evidence="1" id="KW-0472">Membrane</keyword>
<dbReference type="RefSeq" id="WP_207338360.1">
    <property type="nucleotide sequence ID" value="NZ_JAFMYU010000031.1"/>
</dbReference>
<keyword evidence="3" id="KW-1185">Reference proteome</keyword>
<dbReference type="Proteomes" id="UP000664795">
    <property type="component" value="Unassembled WGS sequence"/>
</dbReference>
<feature type="transmembrane region" description="Helical" evidence="1">
    <location>
        <begin position="69"/>
        <end position="88"/>
    </location>
</feature>
<comment type="caution">
    <text evidence="2">The sequence shown here is derived from an EMBL/GenBank/DDBJ whole genome shotgun (WGS) entry which is preliminary data.</text>
</comment>
<evidence type="ECO:0000313" key="2">
    <source>
        <dbReference type="EMBL" id="MBO0934394.1"/>
    </source>
</evidence>
<dbReference type="Pfam" id="PF20460">
    <property type="entry name" value="DUF6713"/>
    <property type="match status" value="1"/>
</dbReference>
<evidence type="ECO:0000313" key="3">
    <source>
        <dbReference type="Proteomes" id="UP000664795"/>
    </source>
</evidence>